<reference evidence="3" key="1">
    <citation type="submission" date="2017-04" db="EMBL/GenBank/DDBJ databases">
        <authorList>
            <person name="Varghese N."/>
            <person name="Submissions S."/>
        </authorList>
    </citation>
    <scope>NUCLEOTIDE SEQUENCE [LARGE SCALE GENOMIC DNA]</scope>
    <source>
        <strain evidence="3">DSM 9293</strain>
    </source>
</reference>
<keyword evidence="3" id="KW-1185">Reference proteome</keyword>
<keyword evidence="1" id="KW-0472">Membrane</keyword>
<keyword evidence="1" id="KW-0812">Transmembrane</keyword>
<protein>
    <submittedName>
        <fullName evidence="2">Uncharacterized protein</fullName>
    </submittedName>
</protein>
<accession>A0A1W1WF62</accession>
<dbReference type="EMBL" id="FWWY01000001">
    <property type="protein sequence ID" value="SMC04809.1"/>
    <property type="molecule type" value="Genomic_DNA"/>
</dbReference>
<keyword evidence="1" id="KW-1133">Transmembrane helix</keyword>
<organism evidence="2 3">
    <name type="scientific">Sulfobacillus thermosulfidooxidans (strain DSM 9293 / VKM B-1269 / AT-1)</name>
    <dbReference type="NCBI Taxonomy" id="929705"/>
    <lineage>
        <taxon>Bacteria</taxon>
        <taxon>Bacillati</taxon>
        <taxon>Bacillota</taxon>
        <taxon>Clostridia</taxon>
        <taxon>Eubacteriales</taxon>
        <taxon>Clostridiales Family XVII. Incertae Sedis</taxon>
        <taxon>Sulfobacillus</taxon>
    </lineage>
</organism>
<evidence type="ECO:0000256" key="1">
    <source>
        <dbReference type="SAM" id="Phobius"/>
    </source>
</evidence>
<dbReference type="AlphaFoldDB" id="A0A1W1WF62"/>
<dbReference type="Proteomes" id="UP000192660">
    <property type="component" value="Unassembled WGS sequence"/>
</dbReference>
<feature type="transmembrane region" description="Helical" evidence="1">
    <location>
        <begin position="21"/>
        <end position="44"/>
    </location>
</feature>
<evidence type="ECO:0000313" key="2">
    <source>
        <dbReference type="EMBL" id="SMC04809.1"/>
    </source>
</evidence>
<dbReference type="RefSeq" id="WP_084661347.1">
    <property type="nucleotide sequence ID" value="NZ_FWWY01000001.1"/>
</dbReference>
<feature type="transmembrane region" description="Helical" evidence="1">
    <location>
        <begin position="50"/>
        <end position="66"/>
    </location>
</feature>
<sequence length="76" mass="8526">MHSNTRKTISDPMFRRKTGMLNGLTALGATMIAVTLTSPIPLFWKGLMTGLWIAGTIGLIGWQVTFQRHYHSHEID</sequence>
<proteinExistence type="predicted"/>
<gene>
    <name evidence="2" type="ORF">SAMN00768000_1852</name>
</gene>
<name>A0A1W1WF62_SULTA</name>
<evidence type="ECO:0000313" key="3">
    <source>
        <dbReference type="Proteomes" id="UP000192660"/>
    </source>
</evidence>